<sequence>MTFPNTESTTQKKQGLVADRVDFVLRLRDKEISFCEVTGYSQKNDEAKDGVDLWRLVRFGNSVLHEGSLMVHLLQVVYDDAMLYRLFPYIRGVMVLAEDGAFTIPTHVRAIGALQASLPVLVWHKVVLNRNDRVLGKP</sequence>
<evidence type="ECO:0000313" key="2">
    <source>
        <dbReference type="Proteomes" id="UP001194696"/>
    </source>
</evidence>
<name>A0ABQ7K003_9FUNG</name>
<organism evidence="1 2">
    <name type="scientific">Linnemannia gamsii</name>
    <dbReference type="NCBI Taxonomy" id="64522"/>
    <lineage>
        <taxon>Eukaryota</taxon>
        <taxon>Fungi</taxon>
        <taxon>Fungi incertae sedis</taxon>
        <taxon>Mucoromycota</taxon>
        <taxon>Mortierellomycotina</taxon>
        <taxon>Mortierellomycetes</taxon>
        <taxon>Mortierellales</taxon>
        <taxon>Mortierellaceae</taxon>
        <taxon>Linnemannia</taxon>
    </lineage>
</organism>
<reference evidence="1 2" key="1">
    <citation type="journal article" date="2020" name="Fungal Divers.">
        <title>Resolving the Mortierellaceae phylogeny through synthesis of multi-gene phylogenetics and phylogenomics.</title>
        <authorList>
            <person name="Vandepol N."/>
            <person name="Liber J."/>
            <person name="Desiro A."/>
            <person name="Na H."/>
            <person name="Kennedy M."/>
            <person name="Barry K."/>
            <person name="Grigoriev I.V."/>
            <person name="Miller A.N."/>
            <person name="O'Donnell K."/>
            <person name="Stajich J.E."/>
            <person name="Bonito G."/>
        </authorList>
    </citation>
    <scope>NUCLEOTIDE SEQUENCE [LARGE SCALE GENOMIC DNA]</scope>
    <source>
        <strain evidence="1 2">AD045</strain>
    </source>
</reference>
<dbReference type="Proteomes" id="UP001194696">
    <property type="component" value="Unassembled WGS sequence"/>
</dbReference>
<accession>A0ABQ7K003</accession>
<evidence type="ECO:0000313" key="1">
    <source>
        <dbReference type="EMBL" id="KAG0288675.1"/>
    </source>
</evidence>
<gene>
    <name evidence="1" type="ORF">BGZ96_007568</name>
</gene>
<keyword evidence="2" id="KW-1185">Reference proteome</keyword>
<proteinExistence type="predicted"/>
<comment type="caution">
    <text evidence="1">The sequence shown here is derived from an EMBL/GenBank/DDBJ whole genome shotgun (WGS) entry which is preliminary data.</text>
</comment>
<dbReference type="EMBL" id="JAAAIM010000394">
    <property type="protein sequence ID" value="KAG0288675.1"/>
    <property type="molecule type" value="Genomic_DNA"/>
</dbReference>
<protein>
    <submittedName>
        <fullName evidence="1">Uncharacterized protein</fullName>
    </submittedName>
</protein>